<dbReference type="AlphaFoldDB" id="A0A017TCD5"/>
<protein>
    <submittedName>
        <fullName evidence="1">Uncharacterized protein</fullName>
    </submittedName>
</protein>
<reference evidence="1 2" key="1">
    <citation type="submission" date="2013-05" db="EMBL/GenBank/DDBJ databases">
        <title>Genome assembly of Chondromyces apiculatus DSM 436.</title>
        <authorList>
            <person name="Sharma G."/>
            <person name="Khatri I."/>
            <person name="Kaur C."/>
            <person name="Mayilraj S."/>
            <person name="Subramanian S."/>
        </authorList>
    </citation>
    <scope>NUCLEOTIDE SEQUENCE [LARGE SCALE GENOMIC DNA]</scope>
    <source>
        <strain evidence="1 2">DSM 436</strain>
    </source>
</reference>
<sequence>MVTLGVRSPALRRVALTVRAWRPPLRGVTVTLRVRPVPMRRMAVALRWTVPRLREARPLLRGTVSLLRVTSVPLRVGRVLRGSGGAWSGRRSVGIVHGEAAIAQGATVLFQGTRWFGGRTPRARASRP</sequence>
<dbReference type="EMBL" id="ASRX01000013">
    <property type="protein sequence ID" value="EYF06948.1"/>
    <property type="molecule type" value="Genomic_DNA"/>
</dbReference>
<keyword evidence="2" id="KW-1185">Reference proteome</keyword>
<dbReference type="Proteomes" id="UP000019678">
    <property type="component" value="Unassembled WGS sequence"/>
</dbReference>
<comment type="caution">
    <text evidence="1">The sequence shown here is derived from an EMBL/GenBank/DDBJ whole genome shotgun (WGS) entry which is preliminary data.</text>
</comment>
<organism evidence="1 2">
    <name type="scientific">Chondromyces apiculatus DSM 436</name>
    <dbReference type="NCBI Taxonomy" id="1192034"/>
    <lineage>
        <taxon>Bacteria</taxon>
        <taxon>Pseudomonadati</taxon>
        <taxon>Myxococcota</taxon>
        <taxon>Polyangia</taxon>
        <taxon>Polyangiales</taxon>
        <taxon>Polyangiaceae</taxon>
        <taxon>Chondromyces</taxon>
    </lineage>
</organism>
<evidence type="ECO:0000313" key="1">
    <source>
        <dbReference type="EMBL" id="EYF06948.1"/>
    </source>
</evidence>
<name>A0A017TCD5_9BACT</name>
<accession>A0A017TCD5</accession>
<gene>
    <name evidence="1" type="ORF">CAP_1207</name>
</gene>
<evidence type="ECO:0000313" key="2">
    <source>
        <dbReference type="Proteomes" id="UP000019678"/>
    </source>
</evidence>
<proteinExistence type="predicted"/>